<dbReference type="InterPro" id="IPR023365">
    <property type="entry name" value="Sortase_dom-sf"/>
</dbReference>
<dbReference type="AlphaFoldDB" id="A0A8J3EWH2"/>
<dbReference type="EMBL" id="BMHA01000002">
    <property type="protein sequence ID" value="GGI03655.1"/>
    <property type="molecule type" value="Genomic_DNA"/>
</dbReference>
<dbReference type="InterPro" id="IPR005754">
    <property type="entry name" value="Sortase"/>
</dbReference>
<gene>
    <name evidence="3" type="ORF">GCM10011354_05120</name>
</gene>
<evidence type="ECO:0000256" key="2">
    <source>
        <dbReference type="SAM" id="MobiDB-lite"/>
    </source>
</evidence>
<dbReference type="NCBIfam" id="NF033748">
    <property type="entry name" value="class_F_sortase"/>
    <property type="match status" value="1"/>
</dbReference>
<dbReference type="RefSeq" id="WP_205745341.1">
    <property type="nucleotide sequence ID" value="NZ_BMHA01000002.1"/>
</dbReference>
<keyword evidence="4" id="KW-1185">Reference proteome</keyword>
<proteinExistence type="predicted"/>
<keyword evidence="1" id="KW-0378">Hydrolase</keyword>
<reference evidence="3" key="2">
    <citation type="submission" date="2020-09" db="EMBL/GenBank/DDBJ databases">
        <authorList>
            <person name="Sun Q."/>
            <person name="Zhou Y."/>
        </authorList>
    </citation>
    <scope>NUCLEOTIDE SEQUENCE</scope>
    <source>
        <strain evidence="3">CGMCC 1.14988</strain>
    </source>
</reference>
<organism evidence="3 4">
    <name type="scientific">Egicoccus halophilus</name>
    <dbReference type="NCBI Taxonomy" id="1670830"/>
    <lineage>
        <taxon>Bacteria</taxon>
        <taxon>Bacillati</taxon>
        <taxon>Actinomycetota</taxon>
        <taxon>Nitriliruptoria</taxon>
        <taxon>Egicoccales</taxon>
        <taxon>Egicoccaceae</taxon>
        <taxon>Egicoccus</taxon>
    </lineage>
</organism>
<dbReference type="Pfam" id="PF04203">
    <property type="entry name" value="Sortase"/>
    <property type="match status" value="1"/>
</dbReference>
<dbReference type="Proteomes" id="UP000650511">
    <property type="component" value="Unassembled WGS sequence"/>
</dbReference>
<name>A0A8J3EWH2_9ACTN</name>
<evidence type="ECO:0000256" key="1">
    <source>
        <dbReference type="ARBA" id="ARBA00022801"/>
    </source>
</evidence>
<evidence type="ECO:0000313" key="4">
    <source>
        <dbReference type="Proteomes" id="UP000650511"/>
    </source>
</evidence>
<evidence type="ECO:0008006" key="5">
    <source>
        <dbReference type="Google" id="ProtNLM"/>
    </source>
</evidence>
<reference evidence="3" key="1">
    <citation type="journal article" date="2014" name="Int. J. Syst. Evol. Microbiol.">
        <title>Complete genome sequence of Corynebacterium casei LMG S-19264T (=DSM 44701T), isolated from a smear-ripened cheese.</title>
        <authorList>
            <consortium name="US DOE Joint Genome Institute (JGI-PGF)"/>
            <person name="Walter F."/>
            <person name="Albersmeier A."/>
            <person name="Kalinowski J."/>
            <person name="Ruckert C."/>
        </authorList>
    </citation>
    <scope>NUCLEOTIDE SEQUENCE</scope>
    <source>
        <strain evidence="3">CGMCC 1.14988</strain>
    </source>
</reference>
<dbReference type="InterPro" id="IPR042001">
    <property type="entry name" value="Sortase_F"/>
</dbReference>
<evidence type="ECO:0000313" key="3">
    <source>
        <dbReference type="EMBL" id="GGI03655.1"/>
    </source>
</evidence>
<dbReference type="CDD" id="cd05829">
    <property type="entry name" value="Sortase_F"/>
    <property type="match status" value="1"/>
</dbReference>
<dbReference type="GO" id="GO:0016787">
    <property type="term" value="F:hydrolase activity"/>
    <property type="evidence" value="ECO:0007669"/>
    <property type="project" value="UniProtKB-KW"/>
</dbReference>
<feature type="region of interest" description="Disordered" evidence="2">
    <location>
        <begin position="34"/>
        <end position="82"/>
    </location>
</feature>
<dbReference type="SUPFAM" id="SSF63817">
    <property type="entry name" value="Sortase"/>
    <property type="match status" value="1"/>
</dbReference>
<protein>
    <recommendedName>
        <fullName evidence="5">Sortase family protein</fullName>
    </recommendedName>
</protein>
<accession>A0A8J3EWH2</accession>
<dbReference type="Gene3D" id="2.40.260.10">
    <property type="entry name" value="Sortase"/>
    <property type="match status" value="1"/>
</dbReference>
<feature type="compositionally biased region" description="Basic and acidic residues" evidence="2">
    <location>
        <begin position="70"/>
        <end position="82"/>
    </location>
</feature>
<comment type="caution">
    <text evidence="3">The sequence shown here is derived from an EMBL/GenBank/DDBJ whole genome shotgun (WGS) entry which is preliminary data.</text>
</comment>
<sequence>MTQGQRSRGSRLCAAGLLGLVALVFGVTAVAWEDAPTGPDASEDPAHRQDGVIFSPDAPGPSDDLASGARDPERRDAGADHRPLTLPVQVTVPSVSIDAEIEPVGADDDRRLVVPPPELAGWFEGRAVPGQRGPAVLVGHVDSREGPAVFHGLDRVEAGDRIEVTDESVTRVAFEVERVQVVPKDDFPTGDVYDAVDRAELRLITCGGPFDRDAGSYRDNVIVFAVALDEASADDAR</sequence>